<evidence type="ECO:0000256" key="1">
    <source>
        <dbReference type="SAM" id="Phobius"/>
    </source>
</evidence>
<protein>
    <submittedName>
        <fullName evidence="3">YrhK family protein</fullName>
    </submittedName>
</protein>
<feature type="domain" description="YrhK" evidence="2">
    <location>
        <begin position="15"/>
        <end position="69"/>
    </location>
</feature>
<reference evidence="3 4" key="1">
    <citation type="submission" date="2022-06" db="EMBL/GenBank/DDBJ databases">
        <title>Halogeometricum sp. a new haloarchaeum isolate from saline soil.</title>
        <authorList>
            <person name="Strakova D."/>
            <person name="Galisteo C."/>
            <person name="Sanchez-Porro C."/>
            <person name="Ventosa A."/>
        </authorList>
    </citation>
    <scope>NUCLEOTIDE SEQUENCE [LARGE SCALE GENOMIC DNA]</scope>
    <source>
        <strain evidence="4">S3BR25-2</strain>
    </source>
</reference>
<feature type="transmembrane region" description="Helical" evidence="1">
    <location>
        <begin position="48"/>
        <end position="69"/>
    </location>
</feature>
<dbReference type="InterPro" id="IPR025424">
    <property type="entry name" value="YrhK_domain"/>
</dbReference>
<evidence type="ECO:0000313" key="4">
    <source>
        <dbReference type="Proteomes" id="UP001254813"/>
    </source>
</evidence>
<evidence type="ECO:0000313" key="3">
    <source>
        <dbReference type="EMBL" id="MDS0294369.1"/>
    </source>
</evidence>
<proteinExistence type="predicted"/>
<evidence type="ECO:0000259" key="2">
    <source>
        <dbReference type="Pfam" id="PF14145"/>
    </source>
</evidence>
<dbReference type="RefSeq" id="WP_310928204.1">
    <property type="nucleotide sequence ID" value="NZ_JAMQOQ010000002.1"/>
</dbReference>
<keyword evidence="1" id="KW-0472">Membrane</keyword>
<name>A0ABU2G294_9EURY</name>
<keyword evidence="4" id="KW-1185">Reference proteome</keyword>
<dbReference type="EMBL" id="JAMQOQ010000002">
    <property type="protein sequence ID" value="MDS0294369.1"/>
    <property type="molecule type" value="Genomic_DNA"/>
</dbReference>
<accession>A0ABU2G294</accession>
<dbReference type="Pfam" id="PF14145">
    <property type="entry name" value="YrhK"/>
    <property type="match status" value="1"/>
</dbReference>
<dbReference type="Proteomes" id="UP001254813">
    <property type="component" value="Unassembled WGS sequence"/>
</dbReference>
<gene>
    <name evidence="3" type="ORF">NDI79_09320</name>
</gene>
<feature type="transmembrane region" description="Helical" evidence="1">
    <location>
        <begin position="20"/>
        <end position="41"/>
    </location>
</feature>
<keyword evidence="1" id="KW-1133">Transmembrane helix</keyword>
<organism evidence="3 4">
    <name type="scientific">Halogeometricum luteum</name>
    <dbReference type="NCBI Taxonomy" id="2950537"/>
    <lineage>
        <taxon>Archaea</taxon>
        <taxon>Methanobacteriati</taxon>
        <taxon>Methanobacteriota</taxon>
        <taxon>Stenosarchaea group</taxon>
        <taxon>Halobacteria</taxon>
        <taxon>Halobacteriales</taxon>
        <taxon>Haloferacaceae</taxon>
        <taxon>Halogeometricum</taxon>
    </lineage>
</organism>
<keyword evidence="1" id="KW-0812">Transmembrane</keyword>
<comment type="caution">
    <text evidence="3">The sequence shown here is derived from an EMBL/GenBank/DDBJ whole genome shotgun (WGS) entry which is preliminary data.</text>
</comment>
<sequence length="76" mass="8520">MTTTMLTDALKTLFHDYEWVHLGLGLIGNVLFFVGSVFFLYEPLKRLGIYAFIVGSFLMLVGSVGQAVVRYESNDP</sequence>